<dbReference type="Proteomes" id="UP000182125">
    <property type="component" value="Unassembled WGS sequence"/>
</dbReference>
<dbReference type="EMBL" id="LIXN01000006">
    <property type="protein sequence ID" value="KQH82677.1"/>
    <property type="molecule type" value="Genomic_DNA"/>
</dbReference>
<feature type="transmembrane region" description="Helical" evidence="1">
    <location>
        <begin position="40"/>
        <end position="61"/>
    </location>
</feature>
<reference evidence="3 5" key="1">
    <citation type="submission" date="2015-08" db="EMBL/GenBank/DDBJ databases">
        <title>Thermococcus thioreducens DSM 14981 genome sequencing.</title>
        <authorList>
            <person name="Hong S.-J."/>
            <person name="Kim M.-C."/>
            <person name="Shin J.-H."/>
        </authorList>
    </citation>
    <scope>NUCLEOTIDE SEQUENCE [LARGE SCALE GENOMIC DNA]</scope>
    <source>
        <strain evidence="3 5">DSM 14981</strain>
    </source>
</reference>
<sequence length="161" mass="18303">MNSGDWGVLVFEILWFFTLFLVAILIAARYMTGDSRRKKILLVTAPILSLVISVFAMVAYYPPEQPGILLAGIGATYVIYRVLTRFEQILRWGGTLYRTFEITMSLLELSTFRTPQLFIVNMIFAAVTLLLLETTRRKLEAKTSRNNIEGMGLQRKTSLEG</sequence>
<gene>
    <name evidence="2" type="ORF">A3L14_04080</name>
    <name evidence="3" type="ORF">AMR53_03485</name>
    <name evidence="4" type="ORF">SAMN05216170_1454</name>
</gene>
<evidence type="ECO:0000313" key="7">
    <source>
        <dbReference type="Proteomes" id="UP000250136"/>
    </source>
</evidence>
<keyword evidence="1" id="KW-1133">Transmembrane helix</keyword>
<dbReference type="EMBL" id="FOIW01000002">
    <property type="protein sequence ID" value="SEW08221.1"/>
    <property type="molecule type" value="Genomic_DNA"/>
</dbReference>
<feature type="transmembrane region" description="Helical" evidence="1">
    <location>
        <begin position="118"/>
        <end position="135"/>
    </location>
</feature>
<evidence type="ECO:0000313" key="3">
    <source>
        <dbReference type="EMBL" id="KQH82677.1"/>
    </source>
</evidence>
<evidence type="ECO:0000256" key="1">
    <source>
        <dbReference type="SAM" id="Phobius"/>
    </source>
</evidence>
<keyword evidence="7" id="KW-1185">Reference proteome</keyword>
<proteinExistence type="predicted"/>
<organism evidence="3 5">
    <name type="scientific">Thermococcus thioreducens</name>
    <dbReference type="NCBI Taxonomy" id="277988"/>
    <lineage>
        <taxon>Archaea</taxon>
        <taxon>Methanobacteriati</taxon>
        <taxon>Methanobacteriota</taxon>
        <taxon>Thermococci</taxon>
        <taxon>Thermococcales</taxon>
        <taxon>Thermococcaceae</taxon>
        <taxon>Thermococcus</taxon>
    </lineage>
</organism>
<evidence type="ECO:0000313" key="6">
    <source>
        <dbReference type="Proteomes" id="UP000182125"/>
    </source>
</evidence>
<accession>A0A0Q2QRQ4</accession>
<evidence type="ECO:0000313" key="2">
    <source>
        <dbReference type="EMBL" id="ASJ12107.1"/>
    </source>
</evidence>
<dbReference type="Proteomes" id="UP000051862">
    <property type="component" value="Unassembled WGS sequence"/>
</dbReference>
<keyword evidence="1" id="KW-0812">Transmembrane</keyword>
<name>A0A0Q2QRQ4_9EURY</name>
<reference evidence="4 6" key="3">
    <citation type="submission" date="2016-10" db="EMBL/GenBank/DDBJ databases">
        <authorList>
            <person name="de Groot N.N."/>
        </authorList>
    </citation>
    <scope>NUCLEOTIDE SEQUENCE [LARGE SCALE GENOMIC DNA]</scope>
    <source>
        <strain evidence="4 6">OGL-20</strain>
    </source>
</reference>
<reference evidence="2 7" key="2">
    <citation type="submission" date="2016-04" db="EMBL/GenBank/DDBJ databases">
        <title>Complete genome sequence of Thermococcus thioreducens type strain OGL-20P.</title>
        <authorList>
            <person name="Oger P.M."/>
        </authorList>
    </citation>
    <scope>NUCLEOTIDE SEQUENCE [LARGE SCALE GENOMIC DNA]</scope>
    <source>
        <strain evidence="2 7">OGL-20P</strain>
    </source>
</reference>
<dbReference type="Proteomes" id="UP000250136">
    <property type="component" value="Chromosome"/>
</dbReference>
<dbReference type="STRING" id="277988.SAMN05216170_1454"/>
<evidence type="ECO:0000313" key="5">
    <source>
        <dbReference type="Proteomes" id="UP000051862"/>
    </source>
</evidence>
<dbReference type="EMBL" id="CP015105">
    <property type="protein sequence ID" value="ASJ12107.1"/>
    <property type="molecule type" value="Genomic_DNA"/>
</dbReference>
<dbReference type="KEGG" id="ttd:A3L14_04080"/>
<keyword evidence="1" id="KW-0472">Membrane</keyword>
<evidence type="ECO:0000313" key="4">
    <source>
        <dbReference type="EMBL" id="SEW08221.1"/>
    </source>
</evidence>
<dbReference type="PATRIC" id="fig|277988.4.peg.741"/>
<dbReference type="AlphaFoldDB" id="A0A0Q2QRQ4"/>
<protein>
    <submittedName>
        <fullName evidence="3">Uncharacterized protein</fullName>
    </submittedName>
</protein>
<feature type="transmembrane region" description="Helical" evidence="1">
    <location>
        <begin position="6"/>
        <end position="28"/>
    </location>
</feature>